<comment type="caution">
    <text evidence="1">The sequence shown here is derived from an EMBL/GenBank/DDBJ whole genome shotgun (WGS) entry which is preliminary data.</text>
</comment>
<reference evidence="1" key="1">
    <citation type="submission" date="2022-01" db="EMBL/GenBank/DDBJ databases">
        <title>Genome Sequence Resource for Two Populations of Ditylenchus destructor, the Migratory Endoparasitic Phytonematode.</title>
        <authorList>
            <person name="Zhang H."/>
            <person name="Lin R."/>
            <person name="Xie B."/>
        </authorList>
    </citation>
    <scope>NUCLEOTIDE SEQUENCE</scope>
    <source>
        <strain evidence="1">BazhouSP</strain>
    </source>
</reference>
<dbReference type="AlphaFoldDB" id="A0AAD4N5Q2"/>
<protein>
    <submittedName>
        <fullName evidence="1">Uncharacterized protein</fullName>
    </submittedName>
</protein>
<evidence type="ECO:0000313" key="2">
    <source>
        <dbReference type="Proteomes" id="UP001201812"/>
    </source>
</evidence>
<dbReference type="Proteomes" id="UP001201812">
    <property type="component" value="Unassembled WGS sequence"/>
</dbReference>
<accession>A0AAD4N5Q2</accession>
<evidence type="ECO:0000313" key="1">
    <source>
        <dbReference type="EMBL" id="KAI1712220.1"/>
    </source>
</evidence>
<gene>
    <name evidence="1" type="ORF">DdX_09767</name>
</gene>
<sequence>MPPAKPKHHLIRDWIKPFPEGIYTTDGKISLTLSQNLEVLVEVKTAISNAGGHIGQKIQTKLDFVMQKKILGSRKWQKSRKSKMAKKQS</sequence>
<dbReference type="EMBL" id="JAKKPZ010000019">
    <property type="protein sequence ID" value="KAI1712220.1"/>
    <property type="molecule type" value="Genomic_DNA"/>
</dbReference>
<name>A0AAD4N5Q2_9BILA</name>
<organism evidence="1 2">
    <name type="scientific">Ditylenchus destructor</name>
    <dbReference type="NCBI Taxonomy" id="166010"/>
    <lineage>
        <taxon>Eukaryota</taxon>
        <taxon>Metazoa</taxon>
        <taxon>Ecdysozoa</taxon>
        <taxon>Nematoda</taxon>
        <taxon>Chromadorea</taxon>
        <taxon>Rhabditida</taxon>
        <taxon>Tylenchina</taxon>
        <taxon>Tylenchomorpha</taxon>
        <taxon>Sphaerularioidea</taxon>
        <taxon>Anguinidae</taxon>
        <taxon>Anguininae</taxon>
        <taxon>Ditylenchus</taxon>
    </lineage>
</organism>
<proteinExistence type="predicted"/>
<keyword evidence="2" id="KW-1185">Reference proteome</keyword>